<dbReference type="EMBL" id="JAIWYP010000012">
    <property type="protein sequence ID" value="KAH3724856.1"/>
    <property type="molecule type" value="Genomic_DNA"/>
</dbReference>
<protein>
    <submittedName>
        <fullName evidence="1">Uncharacterized protein</fullName>
    </submittedName>
</protein>
<organism evidence="1 2">
    <name type="scientific">Dreissena polymorpha</name>
    <name type="common">Zebra mussel</name>
    <name type="synonym">Mytilus polymorpha</name>
    <dbReference type="NCBI Taxonomy" id="45954"/>
    <lineage>
        <taxon>Eukaryota</taxon>
        <taxon>Metazoa</taxon>
        <taxon>Spiralia</taxon>
        <taxon>Lophotrochozoa</taxon>
        <taxon>Mollusca</taxon>
        <taxon>Bivalvia</taxon>
        <taxon>Autobranchia</taxon>
        <taxon>Heteroconchia</taxon>
        <taxon>Euheterodonta</taxon>
        <taxon>Imparidentia</taxon>
        <taxon>Neoheterodontei</taxon>
        <taxon>Myida</taxon>
        <taxon>Dreissenoidea</taxon>
        <taxon>Dreissenidae</taxon>
        <taxon>Dreissena</taxon>
    </lineage>
</organism>
<reference evidence="1" key="1">
    <citation type="journal article" date="2019" name="bioRxiv">
        <title>The Genome of the Zebra Mussel, Dreissena polymorpha: A Resource for Invasive Species Research.</title>
        <authorList>
            <person name="McCartney M.A."/>
            <person name="Auch B."/>
            <person name="Kono T."/>
            <person name="Mallez S."/>
            <person name="Zhang Y."/>
            <person name="Obille A."/>
            <person name="Becker A."/>
            <person name="Abrahante J.E."/>
            <person name="Garbe J."/>
            <person name="Badalamenti J.P."/>
            <person name="Herman A."/>
            <person name="Mangelson H."/>
            <person name="Liachko I."/>
            <person name="Sullivan S."/>
            <person name="Sone E.D."/>
            <person name="Koren S."/>
            <person name="Silverstein K.A.T."/>
            <person name="Beckman K.B."/>
            <person name="Gohl D.M."/>
        </authorList>
    </citation>
    <scope>NUCLEOTIDE SEQUENCE</scope>
    <source>
        <strain evidence="1">Duluth1</strain>
        <tissue evidence="1">Whole animal</tissue>
    </source>
</reference>
<proteinExistence type="predicted"/>
<gene>
    <name evidence="1" type="ORF">DPMN_050683</name>
</gene>
<evidence type="ECO:0000313" key="2">
    <source>
        <dbReference type="Proteomes" id="UP000828390"/>
    </source>
</evidence>
<dbReference type="Proteomes" id="UP000828390">
    <property type="component" value="Unassembled WGS sequence"/>
</dbReference>
<reference evidence="1" key="2">
    <citation type="submission" date="2020-11" db="EMBL/GenBank/DDBJ databases">
        <authorList>
            <person name="McCartney M.A."/>
            <person name="Auch B."/>
            <person name="Kono T."/>
            <person name="Mallez S."/>
            <person name="Becker A."/>
            <person name="Gohl D.M."/>
            <person name="Silverstein K.A.T."/>
            <person name="Koren S."/>
            <person name="Bechman K.B."/>
            <person name="Herman A."/>
            <person name="Abrahante J.E."/>
            <person name="Garbe J."/>
        </authorList>
    </citation>
    <scope>NUCLEOTIDE SEQUENCE</scope>
    <source>
        <strain evidence="1">Duluth1</strain>
        <tissue evidence="1">Whole animal</tissue>
    </source>
</reference>
<evidence type="ECO:0000313" key="1">
    <source>
        <dbReference type="EMBL" id="KAH3724856.1"/>
    </source>
</evidence>
<dbReference type="AlphaFoldDB" id="A0A9D4HN86"/>
<keyword evidence="2" id="KW-1185">Reference proteome</keyword>
<comment type="caution">
    <text evidence="1">The sequence shown here is derived from an EMBL/GenBank/DDBJ whole genome shotgun (WGS) entry which is preliminary data.</text>
</comment>
<accession>A0A9D4HN86</accession>
<name>A0A9D4HN86_DREPO</name>
<sequence>MLRIFPGTGCPGDLCTRSNRMLLAVSLASFRASCRCCLSLRSVTAGDSFPPLLSSGTEVKIRLLRIDCDLRYVTSSPRDAFAFSRSSILLANKAAPTSAPSTLSSILDTRSSNFLA</sequence>